<protein>
    <submittedName>
        <fullName evidence="1">Uncharacterized protein</fullName>
    </submittedName>
</protein>
<evidence type="ECO:0000313" key="1">
    <source>
        <dbReference type="EMBL" id="NMM47905.1"/>
    </source>
</evidence>
<dbReference type="AlphaFoldDB" id="A0A848IX96"/>
<sequence length="159" mass="17971">MKNIFITLMIMCLISLGTEYKVLSQTTHTLTLKVNTADIKKRDAYLYCTFSGQPENTDTREFKTVVDVGDKIIWLGVSTSSENDIVQIKSINHEGGDNVFDKNVLKDSNENPGIVEGIVQQGTEGFVQKYKISFKIIRNGDPDNTNYNVDPKIEVRKYN</sequence>
<dbReference type="Proteomes" id="UP000559010">
    <property type="component" value="Unassembled WGS sequence"/>
</dbReference>
<evidence type="ECO:0000313" key="2">
    <source>
        <dbReference type="Proteomes" id="UP000559010"/>
    </source>
</evidence>
<reference evidence="1 2" key="1">
    <citation type="submission" date="2020-04" db="EMBL/GenBank/DDBJ databases">
        <title>Flammeovirgaceae bacterium KN852 isolated from deep sea.</title>
        <authorList>
            <person name="Zhang D.-C."/>
        </authorList>
    </citation>
    <scope>NUCLEOTIDE SEQUENCE [LARGE SCALE GENOMIC DNA]</scope>
    <source>
        <strain evidence="1 2">KN852</strain>
    </source>
</reference>
<gene>
    <name evidence="1" type="ORF">HH304_05795</name>
</gene>
<organism evidence="1 2">
    <name type="scientific">Marinigracilibium pacificum</name>
    <dbReference type="NCBI Taxonomy" id="2729599"/>
    <lineage>
        <taxon>Bacteria</taxon>
        <taxon>Pseudomonadati</taxon>
        <taxon>Bacteroidota</taxon>
        <taxon>Cytophagia</taxon>
        <taxon>Cytophagales</taxon>
        <taxon>Flammeovirgaceae</taxon>
        <taxon>Marinigracilibium</taxon>
    </lineage>
</organism>
<dbReference type="Gene3D" id="2.60.40.3910">
    <property type="entry name" value="Inclusion body protein"/>
    <property type="match status" value="1"/>
</dbReference>
<comment type="caution">
    <text evidence="1">The sequence shown here is derived from an EMBL/GenBank/DDBJ whole genome shotgun (WGS) entry which is preliminary data.</text>
</comment>
<dbReference type="InterPro" id="IPR038712">
    <property type="entry name" value="PixA-like_sf"/>
</dbReference>
<name>A0A848IX96_9BACT</name>
<dbReference type="RefSeq" id="WP_169678895.1">
    <property type="nucleotide sequence ID" value="NZ_JABBNU010000003.1"/>
</dbReference>
<dbReference type="EMBL" id="JABBNU010000003">
    <property type="protein sequence ID" value="NMM47905.1"/>
    <property type="molecule type" value="Genomic_DNA"/>
</dbReference>
<keyword evidence="2" id="KW-1185">Reference proteome</keyword>
<accession>A0A848IX96</accession>
<proteinExistence type="predicted"/>